<feature type="region of interest" description="Disordered" evidence="5">
    <location>
        <begin position="1009"/>
        <end position="1064"/>
    </location>
</feature>
<dbReference type="SMART" id="SM00847">
    <property type="entry name" value="HA2"/>
    <property type="match status" value="1"/>
</dbReference>
<keyword evidence="3 8" id="KW-0347">Helicase</keyword>
<feature type="compositionally biased region" description="Acidic residues" evidence="5">
    <location>
        <begin position="207"/>
        <end position="218"/>
    </location>
</feature>
<dbReference type="SMART" id="SM00487">
    <property type="entry name" value="DEXDc"/>
    <property type="match status" value="1"/>
</dbReference>
<dbReference type="Gene3D" id="3.40.50.300">
    <property type="entry name" value="P-loop containing nucleotide triphosphate hydrolases"/>
    <property type="match status" value="2"/>
</dbReference>
<dbReference type="GO" id="GO:0003724">
    <property type="term" value="F:RNA helicase activity"/>
    <property type="evidence" value="ECO:0007669"/>
    <property type="project" value="UniProtKB-EC"/>
</dbReference>
<evidence type="ECO:0000259" key="7">
    <source>
        <dbReference type="PROSITE" id="PS51194"/>
    </source>
</evidence>
<dbReference type="InterPro" id="IPR027417">
    <property type="entry name" value="P-loop_NTPase"/>
</dbReference>
<dbReference type="InterPro" id="IPR010222">
    <property type="entry name" value="RNA_helicase_HrpA"/>
</dbReference>
<dbReference type="CDD" id="cd18791">
    <property type="entry name" value="SF2_C_RHA"/>
    <property type="match status" value="1"/>
</dbReference>
<proteinExistence type="predicted"/>
<feature type="domain" description="Helicase ATP-binding" evidence="6">
    <location>
        <begin position="25"/>
        <end position="185"/>
    </location>
</feature>
<evidence type="ECO:0000313" key="8">
    <source>
        <dbReference type="EMBL" id="MCS5732957.1"/>
    </source>
</evidence>
<evidence type="ECO:0000259" key="6">
    <source>
        <dbReference type="PROSITE" id="PS51192"/>
    </source>
</evidence>
<dbReference type="PROSITE" id="PS51192">
    <property type="entry name" value="HELICASE_ATP_BIND_1"/>
    <property type="match status" value="1"/>
</dbReference>
<dbReference type="InterPro" id="IPR011545">
    <property type="entry name" value="DEAD/DEAH_box_helicase_dom"/>
</dbReference>
<dbReference type="InterPro" id="IPR024590">
    <property type="entry name" value="HrpA_C"/>
</dbReference>
<dbReference type="InterPro" id="IPR014001">
    <property type="entry name" value="Helicase_ATP-bd"/>
</dbReference>
<dbReference type="GO" id="GO:0016787">
    <property type="term" value="F:hydrolase activity"/>
    <property type="evidence" value="ECO:0007669"/>
    <property type="project" value="UniProtKB-KW"/>
</dbReference>
<dbReference type="InterPro" id="IPR001650">
    <property type="entry name" value="Helicase_C-like"/>
</dbReference>
<dbReference type="EMBL" id="JANLCJ010000001">
    <property type="protein sequence ID" value="MCS5732957.1"/>
    <property type="molecule type" value="Genomic_DNA"/>
</dbReference>
<evidence type="ECO:0000313" key="9">
    <source>
        <dbReference type="Proteomes" id="UP001165586"/>
    </source>
</evidence>
<feature type="compositionally biased region" description="Gly residues" evidence="5">
    <location>
        <begin position="1034"/>
        <end position="1062"/>
    </location>
</feature>
<dbReference type="Proteomes" id="UP001165586">
    <property type="component" value="Unassembled WGS sequence"/>
</dbReference>
<dbReference type="RefSeq" id="WP_259537678.1">
    <property type="nucleotide sequence ID" value="NZ_JANLCJ010000001.1"/>
</dbReference>
<feature type="domain" description="Helicase C-terminal" evidence="7">
    <location>
        <begin position="262"/>
        <end position="438"/>
    </location>
</feature>
<organism evidence="8 9">
    <name type="scientific">Herbiconiux daphne</name>
    <dbReference type="NCBI Taxonomy" id="2970914"/>
    <lineage>
        <taxon>Bacteria</taxon>
        <taxon>Bacillati</taxon>
        <taxon>Actinomycetota</taxon>
        <taxon>Actinomycetes</taxon>
        <taxon>Micrococcales</taxon>
        <taxon>Microbacteriaceae</taxon>
        <taxon>Herbiconiux</taxon>
    </lineage>
</organism>
<dbReference type="InterPro" id="IPR007502">
    <property type="entry name" value="Helicase-assoc_dom"/>
</dbReference>
<dbReference type="Gene3D" id="1.20.120.1080">
    <property type="match status" value="1"/>
</dbReference>
<evidence type="ECO:0000256" key="4">
    <source>
        <dbReference type="ARBA" id="ARBA00022840"/>
    </source>
</evidence>
<name>A0ABT2GZY4_9MICO</name>
<keyword evidence="2 8" id="KW-0378">Hydrolase</keyword>
<reference evidence="8" key="1">
    <citation type="submission" date="2022-08" db="EMBL/GenBank/DDBJ databases">
        <authorList>
            <person name="Deng Y."/>
            <person name="Han X.-F."/>
            <person name="Zhang Y.-Q."/>
        </authorList>
    </citation>
    <scope>NUCLEOTIDE SEQUENCE</scope>
    <source>
        <strain evidence="8">CPCC 203386</strain>
    </source>
</reference>
<feature type="region of interest" description="Disordered" evidence="5">
    <location>
        <begin position="204"/>
        <end position="252"/>
    </location>
</feature>
<dbReference type="PANTHER" id="PTHR18934:SF99">
    <property type="entry name" value="ATP-DEPENDENT RNA HELICASE DHX37-RELATED"/>
    <property type="match status" value="1"/>
</dbReference>
<keyword evidence="1" id="KW-0547">Nucleotide-binding</keyword>
<dbReference type="Pfam" id="PF07717">
    <property type="entry name" value="OB_NTP_bind"/>
    <property type="match status" value="1"/>
</dbReference>
<comment type="caution">
    <text evidence="8">The sequence shown here is derived from an EMBL/GenBank/DDBJ whole genome shotgun (WGS) entry which is preliminary data.</text>
</comment>
<evidence type="ECO:0000256" key="5">
    <source>
        <dbReference type="SAM" id="MobiDB-lite"/>
    </source>
</evidence>
<accession>A0ABT2GZY4</accession>
<dbReference type="Pfam" id="PF00270">
    <property type="entry name" value="DEAD"/>
    <property type="match status" value="1"/>
</dbReference>
<dbReference type="Pfam" id="PF00271">
    <property type="entry name" value="Helicase_C"/>
    <property type="match status" value="1"/>
</dbReference>
<dbReference type="Pfam" id="PF21010">
    <property type="entry name" value="HA2_C"/>
    <property type="match status" value="1"/>
</dbReference>
<keyword evidence="9" id="KW-1185">Reference proteome</keyword>
<dbReference type="Pfam" id="PF11898">
    <property type="entry name" value="DUF3418"/>
    <property type="match status" value="1"/>
</dbReference>
<dbReference type="SUPFAM" id="SSF52540">
    <property type="entry name" value="P-loop containing nucleoside triphosphate hydrolases"/>
    <property type="match status" value="1"/>
</dbReference>
<dbReference type="EC" id="3.6.4.13" evidence="8"/>
<gene>
    <name evidence="8" type="primary">hrpA</name>
    <name evidence="8" type="ORF">N1032_04275</name>
</gene>
<evidence type="ECO:0000256" key="2">
    <source>
        <dbReference type="ARBA" id="ARBA00022801"/>
    </source>
</evidence>
<dbReference type="InterPro" id="IPR011709">
    <property type="entry name" value="DEAD-box_helicase_OB_fold"/>
</dbReference>
<dbReference type="PROSITE" id="PS51194">
    <property type="entry name" value="HELICASE_CTER"/>
    <property type="match status" value="1"/>
</dbReference>
<evidence type="ECO:0000256" key="1">
    <source>
        <dbReference type="ARBA" id="ARBA00022741"/>
    </source>
</evidence>
<keyword evidence="4" id="KW-0067">ATP-binding</keyword>
<dbReference type="NCBIfam" id="TIGR01967">
    <property type="entry name" value="DEAH_box_HrpA"/>
    <property type="match status" value="1"/>
</dbReference>
<dbReference type="PANTHER" id="PTHR18934">
    <property type="entry name" value="ATP-DEPENDENT RNA HELICASE"/>
    <property type="match status" value="1"/>
</dbReference>
<dbReference type="SMART" id="SM00490">
    <property type="entry name" value="HELICc"/>
    <property type="match status" value="1"/>
</dbReference>
<sequence length="1378" mass="150248">MPADSPLRIVFPPELPVSQRKDDIARAIRDHQVVIVAGATGSGKTTQLPKICLELGRESIGHTQPRRLAARTIAERIAEELGQEVGGLVGYQVRFTDRASKETRIKLMTDGILLNEMNHDRLLSRYDTIIIDEAHERSLNIDFLLGYLKQLLPRRPDLKLIITSATIDPESFARHFAAADGSPAPIVEVSGRTFPVEIRYRPLAPDAADDDDDTDTDVDAPTTPAVSRRVAPKGRSGGPRSGTLAQLDGRGGEREAKDLFEAIGDALDELAREKPGDVLVFLSGENEIRDAEEVLRGRLASTGAAASTELLPLYGRLSAADQHKVFTKSTSAGIRRRVVLATNVAETSLTVPGIKYVIDGGTARISRYSVRSKVQRLPIEPISQASANQRSGRSGRTSDGIAIRLYSEDDFDRRPEFTDPEILRTNLAAVILQMISLGLGDIASFPFLQPPDSRGIKDGLDLLTELNAVKGTGRDGHPALTSVGRDLARLPIEPRFARMVVESKRTGTSREVLAIVAGLTIQDPRERPLEKRGRADELHGRFADQTSDFLTLLNLWNYLEEKQRELSSSAFRRLCKAEFLNYLRIREWQDVYRQLRQLAKPLGLTIGDPSVNPDGIHKSILSGLLSQIGLRDLVKKDYLGARQTRFLIFPGSTLAKKQPAAVMSAELVETSRLFARMNAAIDPAWAEPLAGDLLKRSYSEPHWEKKQGAAVVYERVTLFGVPIVAKRRVQFARVDPDYARELFIRHALVEGEWESQQAFDRANRAFRRDLEQLEERSRRRDILLDDEAVFEFYQARIPRDVVSQRSFEGWWKKARHDDPELLTMTLDTLLPEGAPDVDENEFPAQWQQGDQRLALSYRFEPGAADDGVTATVPLALLPRLDEVAFESQVPGLRRELVTALIRSLPKRLRVNFVPATDWAARLLDELGPDGADGAGGAGGFLARLAGAMTRAAHVPVTAADFDRERLPEHLRVTFRVVDERGRTVGAGKELAALQAELADAARASITRASARAVEGGGSERERGRTSGTDAGTSASGGGDDGRGGRGGPGGTSPATGGRGTAGADGALSGDLAGASPAARIAGARGAASGGFVERAGLTSWSFGELPRFVDTAQHGGVIRAYPALVDEKTSVAVRLMATAAEQARETPAGVRRLLLLAVPSPASYVREHLTQNEKLLLATSPYQNVNALFDDAMLAAADEALRALHPDGLVWAPAEFEAVRDRLSKAVLPLLDQTIGTVLRILTAARDAERAIKTVTSMTLLPAITDAREQLAALVRAGFVSQTGLARLGNLPRYLAGITYRLEKLPENPGRDRAWMTEVQTATARLREAGGDIPLAPHSPENIVRARWLIEELRVGLFAQPLGTAEPASLQRVTKLLT</sequence>
<evidence type="ECO:0000256" key="3">
    <source>
        <dbReference type="ARBA" id="ARBA00022806"/>
    </source>
</evidence>
<protein>
    <submittedName>
        <fullName evidence="8">ATP-dependent RNA helicase HrpA</fullName>
        <ecNumber evidence="8">3.6.4.13</ecNumber>
    </submittedName>
</protein>